<dbReference type="Proteomes" id="UP001221898">
    <property type="component" value="Unassembled WGS sequence"/>
</dbReference>
<dbReference type="EMBL" id="JAINUG010000085">
    <property type="protein sequence ID" value="KAJ8399052.1"/>
    <property type="molecule type" value="Genomic_DNA"/>
</dbReference>
<evidence type="ECO:0000313" key="2">
    <source>
        <dbReference type="Proteomes" id="UP001221898"/>
    </source>
</evidence>
<name>A0AAD7SB26_9TELE</name>
<dbReference type="AlphaFoldDB" id="A0AAD7SB26"/>
<sequence>MDCDITDHDKYVARMRKDLKEALTAAQVNAVASQERQARSYNRKAKGHNIIEGNQVLVANKGKRGRRKLADKWGSTPYIVVAVDPECHTYWIKSTCNGQEKVVHRNLLPWQTVCQ</sequence>
<gene>
    <name evidence="1" type="ORF">AAFF_G00414310</name>
</gene>
<evidence type="ECO:0000313" key="1">
    <source>
        <dbReference type="EMBL" id="KAJ8399052.1"/>
    </source>
</evidence>
<protein>
    <submittedName>
        <fullName evidence="1">Uncharacterized protein</fullName>
    </submittedName>
</protein>
<proteinExistence type="predicted"/>
<accession>A0AAD7SB26</accession>
<organism evidence="1 2">
    <name type="scientific">Aldrovandia affinis</name>
    <dbReference type="NCBI Taxonomy" id="143900"/>
    <lineage>
        <taxon>Eukaryota</taxon>
        <taxon>Metazoa</taxon>
        <taxon>Chordata</taxon>
        <taxon>Craniata</taxon>
        <taxon>Vertebrata</taxon>
        <taxon>Euteleostomi</taxon>
        <taxon>Actinopterygii</taxon>
        <taxon>Neopterygii</taxon>
        <taxon>Teleostei</taxon>
        <taxon>Notacanthiformes</taxon>
        <taxon>Halosauridae</taxon>
        <taxon>Aldrovandia</taxon>
    </lineage>
</organism>
<keyword evidence="2" id="KW-1185">Reference proteome</keyword>
<reference evidence="1" key="1">
    <citation type="journal article" date="2023" name="Science">
        <title>Genome structures resolve the early diversification of teleost fishes.</title>
        <authorList>
            <person name="Parey E."/>
            <person name="Louis A."/>
            <person name="Montfort J."/>
            <person name="Bouchez O."/>
            <person name="Roques C."/>
            <person name="Iampietro C."/>
            <person name="Lluch J."/>
            <person name="Castinel A."/>
            <person name="Donnadieu C."/>
            <person name="Desvignes T."/>
            <person name="Floi Bucao C."/>
            <person name="Jouanno E."/>
            <person name="Wen M."/>
            <person name="Mejri S."/>
            <person name="Dirks R."/>
            <person name="Jansen H."/>
            <person name="Henkel C."/>
            <person name="Chen W.J."/>
            <person name="Zahm M."/>
            <person name="Cabau C."/>
            <person name="Klopp C."/>
            <person name="Thompson A.W."/>
            <person name="Robinson-Rechavi M."/>
            <person name="Braasch I."/>
            <person name="Lecointre G."/>
            <person name="Bobe J."/>
            <person name="Postlethwait J.H."/>
            <person name="Berthelot C."/>
            <person name="Roest Crollius H."/>
            <person name="Guiguen Y."/>
        </authorList>
    </citation>
    <scope>NUCLEOTIDE SEQUENCE</scope>
    <source>
        <strain evidence="1">NC1722</strain>
    </source>
</reference>
<comment type="caution">
    <text evidence="1">The sequence shown here is derived from an EMBL/GenBank/DDBJ whole genome shotgun (WGS) entry which is preliminary data.</text>
</comment>